<dbReference type="Pfam" id="PF13622">
    <property type="entry name" value="4HBT_3"/>
    <property type="match status" value="1"/>
</dbReference>
<proteinExistence type="predicted"/>
<evidence type="ECO:0000259" key="1">
    <source>
        <dbReference type="Pfam" id="PF13622"/>
    </source>
</evidence>
<dbReference type="InterPro" id="IPR049449">
    <property type="entry name" value="TesB_ACOT8-like_N"/>
</dbReference>
<accession>A0ABU7L349</accession>
<keyword evidence="4" id="KW-1185">Reference proteome</keyword>
<dbReference type="Proteomes" id="UP001336020">
    <property type="component" value="Unassembled WGS sequence"/>
</dbReference>
<dbReference type="RefSeq" id="WP_330131300.1">
    <property type="nucleotide sequence ID" value="NZ_JAUTXY010000001.1"/>
</dbReference>
<feature type="domain" description="Acyl-CoA thioesterase-like N-terminal HotDog" evidence="1">
    <location>
        <begin position="37"/>
        <end position="123"/>
    </location>
</feature>
<dbReference type="InterPro" id="IPR042171">
    <property type="entry name" value="Acyl-CoA_hotdog"/>
</dbReference>
<evidence type="ECO:0000313" key="4">
    <source>
        <dbReference type="Proteomes" id="UP001336020"/>
    </source>
</evidence>
<dbReference type="Pfam" id="PF20789">
    <property type="entry name" value="4HBT_3C"/>
    <property type="match status" value="1"/>
</dbReference>
<protein>
    <submittedName>
        <fullName evidence="3">Thioesterase family protein</fullName>
    </submittedName>
</protein>
<feature type="domain" description="Acyl-CoA thioesterase-like C-terminal" evidence="2">
    <location>
        <begin position="148"/>
        <end position="274"/>
    </location>
</feature>
<evidence type="ECO:0000259" key="2">
    <source>
        <dbReference type="Pfam" id="PF20789"/>
    </source>
</evidence>
<name>A0ABU7L349_9NOCA</name>
<comment type="caution">
    <text evidence="3">The sequence shown here is derived from an EMBL/GenBank/DDBJ whole genome shotgun (WGS) entry which is preliminary data.</text>
</comment>
<organism evidence="3 4">
    <name type="scientific">Rhodococcus artemisiae</name>
    <dbReference type="NCBI Taxonomy" id="714159"/>
    <lineage>
        <taxon>Bacteria</taxon>
        <taxon>Bacillati</taxon>
        <taxon>Actinomycetota</taxon>
        <taxon>Actinomycetes</taxon>
        <taxon>Mycobacteriales</taxon>
        <taxon>Nocardiaceae</taxon>
        <taxon>Rhodococcus</taxon>
    </lineage>
</organism>
<sequence>MSDTAYFVPIPAPGTALDGTATDPHIECFRPTRHTVSTWGPDLQHGAPPSALLVRALERHRPRPDARLSRICIDLLGPVPLTDIEVRTRIDRPGRQIELVVAELWATAPDGTGRAVARGTGWRLQTHDLPDVARTSEPALAPFDPAAEPSDMTLFGLSGYIDTLDWHIVTPFGVPGPSAAWVRARLALVEGETVTPLERLFAVADVANGIGSKLDPAHWLFLNTDLTVHLFREPDSHWTGISAETSVGPDGIGMTTGVLHDEHGPLGRITQNVQVRPR</sequence>
<evidence type="ECO:0000313" key="3">
    <source>
        <dbReference type="EMBL" id="MEE2055980.1"/>
    </source>
</evidence>
<dbReference type="SUPFAM" id="SSF54637">
    <property type="entry name" value="Thioesterase/thiol ester dehydrase-isomerase"/>
    <property type="match status" value="1"/>
</dbReference>
<gene>
    <name evidence="3" type="ORF">Q7514_00365</name>
</gene>
<dbReference type="Gene3D" id="2.40.160.210">
    <property type="entry name" value="Acyl-CoA thioesterase, double hotdog domain"/>
    <property type="match status" value="1"/>
</dbReference>
<dbReference type="InterPro" id="IPR049450">
    <property type="entry name" value="ACOT8-like_C"/>
</dbReference>
<reference evidence="3 4" key="1">
    <citation type="submission" date="2023-07" db="EMBL/GenBank/DDBJ databases">
        <authorList>
            <person name="Girao M."/>
            <person name="Carvalho M.F."/>
        </authorList>
    </citation>
    <scope>NUCLEOTIDE SEQUENCE [LARGE SCALE GENOMIC DNA]</scope>
    <source>
        <strain evidence="3 4">YIM65754</strain>
    </source>
</reference>
<dbReference type="EMBL" id="JAUTXY010000001">
    <property type="protein sequence ID" value="MEE2055980.1"/>
    <property type="molecule type" value="Genomic_DNA"/>
</dbReference>
<dbReference type="InterPro" id="IPR029069">
    <property type="entry name" value="HotDog_dom_sf"/>
</dbReference>